<dbReference type="EMBL" id="PDCK01000041">
    <property type="protein sequence ID" value="PRQ44457.1"/>
    <property type="molecule type" value="Genomic_DNA"/>
</dbReference>
<dbReference type="Gramene" id="PRQ44457">
    <property type="protein sequence ID" value="PRQ44457"/>
    <property type="gene ID" value="RchiOBHm_Chr3g0479491"/>
</dbReference>
<name>A0A2P6RDD1_ROSCH</name>
<reference evidence="1 2" key="1">
    <citation type="journal article" date="2018" name="Nat. Genet.">
        <title>The Rosa genome provides new insights in the design of modern roses.</title>
        <authorList>
            <person name="Bendahmane M."/>
        </authorList>
    </citation>
    <scope>NUCLEOTIDE SEQUENCE [LARGE SCALE GENOMIC DNA]</scope>
    <source>
        <strain evidence="2">cv. Old Blush</strain>
    </source>
</reference>
<dbReference type="AlphaFoldDB" id="A0A2P6RDD1"/>
<gene>
    <name evidence="1" type="ORF">RchiOBHm_Chr3g0479491</name>
</gene>
<keyword evidence="1" id="KW-0418">Kinase</keyword>
<sequence length="73" mass="8024">MACELILGLACCCPNPHQRPSMRTVIKVLTREADSPFSPTEGPAFVWPAKPQSFRETTLDGSQITTFTELSGR</sequence>
<evidence type="ECO:0000313" key="2">
    <source>
        <dbReference type="Proteomes" id="UP000238479"/>
    </source>
</evidence>
<keyword evidence="1" id="KW-0723">Serine/threonine-protein kinase</keyword>
<dbReference type="Proteomes" id="UP000238479">
    <property type="component" value="Chromosome 3"/>
</dbReference>
<proteinExistence type="predicted"/>
<organism evidence="1 2">
    <name type="scientific">Rosa chinensis</name>
    <name type="common">China rose</name>
    <dbReference type="NCBI Taxonomy" id="74649"/>
    <lineage>
        <taxon>Eukaryota</taxon>
        <taxon>Viridiplantae</taxon>
        <taxon>Streptophyta</taxon>
        <taxon>Embryophyta</taxon>
        <taxon>Tracheophyta</taxon>
        <taxon>Spermatophyta</taxon>
        <taxon>Magnoliopsida</taxon>
        <taxon>eudicotyledons</taxon>
        <taxon>Gunneridae</taxon>
        <taxon>Pentapetalae</taxon>
        <taxon>rosids</taxon>
        <taxon>fabids</taxon>
        <taxon>Rosales</taxon>
        <taxon>Rosaceae</taxon>
        <taxon>Rosoideae</taxon>
        <taxon>Rosoideae incertae sedis</taxon>
        <taxon>Rosa</taxon>
    </lineage>
</organism>
<accession>A0A2P6RDD1</accession>
<evidence type="ECO:0000313" key="1">
    <source>
        <dbReference type="EMBL" id="PRQ44457.1"/>
    </source>
</evidence>
<comment type="caution">
    <text evidence="1">The sequence shown here is derived from an EMBL/GenBank/DDBJ whole genome shotgun (WGS) entry which is preliminary data.</text>
</comment>
<dbReference type="EC" id="2.7.11.1" evidence="1"/>
<dbReference type="GO" id="GO:0004674">
    <property type="term" value="F:protein serine/threonine kinase activity"/>
    <property type="evidence" value="ECO:0007669"/>
    <property type="project" value="UniProtKB-KW"/>
</dbReference>
<keyword evidence="1" id="KW-0808">Transferase</keyword>
<keyword evidence="2" id="KW-1185">Reference proteome</keyword>
<protein>
    <submittedName>
        <fullName evidence="1">Putative non-specific serine/threonine protein kinase</fullName>
        <ecNumber evidence="1">2.7.11.1</ecNumber>
    </submittedName>
</protein>